<organism evidence="4 5">
    <name type="scientific">Thermithiobacillus plumbiphilus</name>
    <dbReference type="NCBI Taxonomy" id="1729899"/>
    <lineage>
        <taxon>Bacteria</taxon>
        <taxon>Pseudomonadati</taxon>
        <taxon>Pseudomonadota</taxon>
        <taxon>Acidithiobacillia</taxon>
        <taxon>Acidithiobacillales</taxon>
        <taxon>Thermithiobacillaceae</taxon>
        <taxon>Thermithiobacillus</taxon>
    </lineage>
</organism>
<evidence type="ECO:0000256" key="3">
    <source>
        <dbReference type="ARBA" id="ARBA00030757"/>
    </source>
</evidence>
<evidence type="ECO:0000256" key="2">
    <source>
        <dbReference type="ARBA" id="ARBA00013346"/>
    </source>
</evidence>
<name>A0ABU9DBP7_9PROT</name>
<dbReference type="InterPro" id="IPR000682">
    <property type="entry name" value="PCMT"/>
</dbReference>
<dbReference type="PANTHER" id="PTHR11579:SF18">
    <property type="entry name" value="PROTEIN-L-ISOASPARTATE O-METHYLTRANSFERASE"/>
    <property type="match status" value="1"/>
</dbReference>
<protein>
    <recommendedName>
        <fullName evidence="2">Protein-L-isoaspartate O-methyltransferase</fullName>
    </recommendedName>
    <alternativeName>
        <fullName evidence="3">Protein L-isoaspartyl methyltransferase</fullName>
    </alternativeName>
</protein>
<dbReference type="Proteomes" id="UP001446205">
    <property type="component" value="Unassembled WGS sequence"/>
</dbReference>
<dbReference type="CDD" id="cd02440">
    <property type="entry name" value="AdoMet_MTases"/>
    <property type="match status" value="1"/>
</dbReference>
<dbReference type="SUPFAM" id="SSF53335">
    <property type="entry name" value="S-adenosyl-L-methionine-dependent methyltransferases"/>
    <property type="match status" value="1"/>
</dbReference>
<keyword evidence="5" id="KW-1185">Reference proteome</keyword>
<evidence type="ECO:0000256" key="1">
    <source>
        <dbReference type="ARBA" id="ARBA00005369"/>
    </source>
</evidence>
<gene>
    <name evidence="4" type="ORF">WOB96_10890</name>
</gene>
<proteinExistence type="inferred from homology"/>
<dbReference type="InterPro" id="IPR029063">
    <property type="entry name" value="SAM-dependent_MTases_sf"/>
</dbReference>
<dbReference type="Gene3D" id="3.40.50.150">
    <property type="entry name" value="Vaccinia Virus protein VP39"/>
    <property type="match status" value="1"/>
</dbReference>
<comment type="similarity">
    <text evidence="1">Belongs to the methyltransferase superfamily. L-isoaspartyl/D-aspartyl protein methyltransferase family.</text>
</comment>
<dbReference type="RefSeq" id="WP_341371322.1">
    <property type="nucleotide sequence ID" value="NZ_JBBPCO010000010.1"/>
</dbReference>
<evidence type="ECO:0000313" key="4">
    <source>
        <dbReference type="EMBL" id="MEK8090267.1"/>
    </source>
</evidence>
<sequence>MDFELARRNMIESQIRTWEVLDPTVLDTIARTHREDFVPVAYRRMAFGDFNIPIGEGEYMWTPKQEARVLQELMLRPEDKVLEVGTGSGYFTALLAAMSAHVVSVDDIPAFTEAAAGKLESHGIGNVTLETGDAARGWDRHGPYDVIVITGSVPKLPEAFKRSLNIGGRLIAIVGKSPVMNARRYTRVAENVFESEDLFETDIAPLRNVEEERVFVF</sequence>
<evidence type="ECO:0000313" key="5">
    <source>
        <dbReference type="Proteomes" id="UP001446205"/>
    </source>
</evidence>
<dbReference type="EMBL" id="JBBPCO010000010">
    <property type="protein sequence ID" value="MEK8090267.1"/>
    <property type="molecule type" value="Genomic_DNA"/>
</dbReference>
<accession>A0ABU9DBP7</accession>
<dbReference type="PANTHER" id="PTHR11579">
    <property type="entry name" value="PROTEIN-L-ISOASPARTATE O-METHYLTRANSFERASE"/>
    <property type="match status" value="1"/>
</dbReference>
<reference evidence="4 5" key="1">
    <citation type="submission" date="2024-04" db="EMBL/GenBank/DDBJ databases">
        <authorList>
            <person name="Abashina T."/>
            <person name="Shaikin A."/>
        </authorList>
    </citation>
    <scope>NUCLEOTIDE SEQUENCE [LARGE SCALE GENOMIC DNA]</scope>
    <source>
        <strain evidence="4 5">AAFK</strain>
    </source>
</reference>
<comment type="caution">
    <text evidence="4">The sequence shown here is derived from an EMBL/GenBank/DDBJ whole genome shotgun (WGS) entry which is preliminary data.</text>
</comment>
<dbReference type="Pfam" id="PF01135">
    <property type="entry name" value="PCMT"/>
    <property type="match status" value="1"/>
</dbReference>